<dbReference type="RefSeq" id="WP_162640312.1">
    <property type="nucleotide sequence ID" value="NZ_CP048286.1"/>
</dbReference>
<feature type="transmembrane region" description="Helical" evidence="2">
    <location>
        <begin position="66"/>
        <end position="87"/>
    </location>
</feature>
<proteinExistence type="predicted"/>
<accession>A0A6C0NZ40</accession>
<dbReference type="AlphaFoldDB" id="A0A6C0NZ40"/>
<protein>
    <submittedName>
        <fullName evidence="4">DUF58 domain-containing protein</fullName>
    </submittedName>
</protein>
<feature type="transmembrane region" description="Helical" evidence="2">
    <location>
        <begin position="44"/>
        <end position="60"/>
    </location>
</feature>
<sequence length="487" mass="51393">MRTAGTQQGNRNGSAMPGEVKPLPESALQEPAASRLRSRMMPRIMAMVILGLGLFALIERGGAVEWLFAAVAVLAAGGGLLLPYAALGRIHAERIVYDAENLEDGGEMRAALTIRLSRMLPFMWVCVQEEIANACAPQGSGIHIMRALLPGFSRRLTLTYKVNGLLRGELEFRRLTVTAGDMLGLTVRTVVVACPGHAIVRPSAPAGEELGELPGFEAAQARQGMQPVSAFGGQMMAAASRLRRDGAGPELRGYIPGDSLRRVDWRAMARGLGMQTRMSEAAEAGTVIIMLETSASAYGKERRLFDANAGRAAAMMKRAVREGKSVKLLTNSAAESLIFDGAAGADLREAEIRLAKLRLDEAFKPMSQRLSDVVAGAPRGASVICLTAGMTGSAEAIARPSSDPGNITYGAKLAGVRGIQLLLLLSVPADKGDAAAESWRERLQGTGCLVRAMPMPKHFGSMKPGVEDAAVRSGREGGGVHVEAAGG</sequence>
<evidence type="ECO:0000256" key="2">
    <source>
        <dbReference type="SAM" id="Phobius"/>
    </source>
</evidence>
<feature type="domain" description="DUF58" evidence="3">
    <location>
        <begin position="250"/>
        <end position="366"/>
    </location>
</feature>
<keyword evidence="2" id="KW-1133">Transmembrane helix</keyword>
<feature type="region of interest" description="Disordered" evidence="1">
    <location>
        <begin position="1"/>
        <end position="28"/>
    </location>
</feature>
<evidence type="ECO:0000259" key="3">
    <source>
        <dbReference type="Pfam" id="PF01882"/>
    </source>
</evidence>
<reference evidence="4 5" key="1">
    <citation type="submission" date="2020-02" db="EMBL/GenBank/DDBJ databases">
        <title>Paenibacillus sp. nov., isolated from rhizosphere soil of tomato.</title>
        <authorList>
            <person name="Weon H.-Y."/>
            <person name="Lee S.A."/>
        </authorList>
    </citation>
    <scope>NUCLEOTIDE SEQUENCE [LARGE SCALE GENOMIC DNA]</scope>
    <source>
        <strain evidence="4 5">14171R-81</strain>
    </source>
</reference>
<keyword evidence="5" id="KW-1185">Reference proteome</keyword>
<gene>
    <name evidence="4" type="ORF">GZH47_12065</name>
</gene>
<evidence type="ECO:0000313" key="5">
    <source>
        <dbReference type="Proteomes" id="UP000479114"/>
    </source>
</evidence>
<organism evidence="4 5">
    <name type="scientific">Paenibacillus rhizovicinus</name>
    <dbReference type="NCBI Taxonomy" id="2704463"/>
    <lineage>
        <taxon>Bacteria</taxon>
        <taxon>Bacillati</taxon>
        <taxon>Bacillota</taxon>
        <taxon>Bacilli</taxon>
        <taxon>Bacillales</taxon>
        <taxon>Paenibacillaceae</taxon>
        <taxon>Paenibacillus</taxon>
    </lineage>
</organism>
<dbReference type="PANTHER" id="PTHR34351:SF2">
    <property type="entry name" value="DUF58 DOMAIN-CONTAINING PROTEIN"/>
    <property type="match status" value="1"/>
</dbReference>
<evidence type="ECO:0000256" key="1">
    <source>
        <dbReference type="SAM" id="MobiDB-lite"/>
    </source>
</evidence>
<keyword evidence="2" id="KW-0812">Transmembrane</keyword>
<feature type="compositionally biased region" description="Polar residues" evidence="1">
    <location>
        <begin position="1"/>
        <end position="13"/>
    </location>
</feature>
<keyword evidence="2" id="KW-0472">Membrane</keyword>
<dbReference type="PANTHER" id="PTHR34351">
    <property type="entry name" value="SLR1927 PROTEIN-RELATED"/>
    <property type="match status" value="1"/>
</dbReference>
<evidence type="ECO:0000313" key="4">
    <source>
        <dbReference type="EMBL" id="QHW31505.1"/>
    </source>
</evidence>
<dbReference type="KEGG" id="prz:GZH47_12065"/>
<dbReference type="Pfam" id="PF01882">
    <property type="entry name" value="DUF58"/>
    <property type="match status" value="1"/>
</dbReference>
<dbReference type="InterPro" id="IPR002881">
    <property type="entry name" value="DUF58"/>
</dbReference>
<dbReference type="Proteomes" id="UP000479114">
    <property type="component" value="Chromosome"/>
</dbReference>
<name>A0A6C0NZ40_9BACL</name>
<dbReference type="EMBL" id="CP048286">
    <property type="protein sequence ID" value="QHW31505.1"/>
    <property type="molecule type" value="Genomic_DNA"/>
</dbReference>